<dbReference type="SUPFAM" id="SSF143120">
    <property type="entry name" value="YefM-like"/>
    <property type="match status" value="1"/>
</dbReference>
<dbReference type="EMBL" id="NVQR01000039">
    <property type="protein sequence ID" value="PCH62427.1"/>
    <property type="molecule type" value="Genomic_DNA"/>
</dbReference>
<comment type="similarity">
    <text evidence="1">Belongs to the phD/YefM antitoxin family.</text>
</comment>
<organism evidence="2 3">
    <name type="scientific">SAR86 cluster bacterium</name>
    <dbReference type="NCBI Taxonomy" id="2030880"/>
    <lineage>
        <taxon>Bacteria</taxon>
        <taxon>Pseudomonadati</taxon>
        <taxon>Pseudomonadota</taxon>
        <taxon>Gammaproteobacteria</taxon>
        <taxon>SAR86 cluster</taxon>
    </lineage>
</organism>
<comment type="caution">
    <text evidence="2">The sequence shown here is derived from an EMBL/GenBank/DDBJ whole genome shotgun (WGS) entry which is preliminary data.</text>
</comment>
<reference evidence="3" key="1">
    <citation type="submission" date="2017-08" db="EMBL/GenBank/DDBJ databases">
        <title>A dynamic microbial community with high functional redundancy inhabits the cold, oxic subseafloor aquifer.</title>
        <authorList>
            <person name="Tully B.J."/>
            <person name="Wheat C.G."/>
            <person name="Glazer B.T."/>
            <person name="Huber J.A."/>
        </authorList>
    </citation>
    <scope>NUCLEOTIDE SEQUENCE [LARGE SCALE GENOMIC DNA]</scope>
</reference>
<dbReference type="Gene3D" id="3.40.1620.10">
    <property type="entry name" value="YefM-like domain"/>
    <property type="match status" value="1"/>
</dbReference>
<dbReference type="Proteomes" id="UP000218172">
    <property type="component" value="Unassembled WGS sequence"/>
</dbReference>
<gene>
    <name evidence="2" type="ORF">COC19_02835</name>
</gene>
<proteinExistence type="inferred from homology"/>
<protein>
    <submittedName>
        <fullName evidence="2">Prevent-host-death protein</fullName>
    </submittedName>
</protein>
<accession>A0A2A4MRQ1</accession>
<name>A0A2A4MRQ1_9GAMM</name>
<dbReference type="AlphaFoldDB" id="A0A2A4MRQ1"/>
<evidence type="ECO:0000313" key="2">
    <source>
        <dbReference type="EMBL" id="PCH62427.1"/>
    </source>
</evidence>
<evidence type="ECO:0000256" key="1">
    <source>
        <dbReference type="ARBA" id="ARBA00009981"/>
    </source>
</evidence>
<sequence length="84" mass="9439">MASITANDLKTKGVSVVESALQEDGEAVITVRGKRKYVVLDFTTYNKLREYELELALQETRADIASGSYRTESVEEHMQRVLGE</sequence>
<dbReference type="InterPro" id="IPR036165">
    <property type="entry name" value="YefM-like_sf"/>
</dbReference>
<evidence type="ECO:0000313" key="3">
    <source>
        <dbReference type="Proteomes" id="UP000218172"/>
    </source>
</evidence>